<comment type="caution">
    <text evidence="1">The sequence shown here is derived from an EMBL/GenBank/DDBJ whole genome shotgun (WGS) entry which is preliminary data.</text>
</comment>
<gene>
    <name evidence="1" type="ORF">S01H1_30976</name>
</gene>
<name>X0T1G1_9ZZZZ</name>
<dbReference type="EMBL" id="BARS01019093">
    <property type="protein sequence ID" value="GAF87313.1"/>
    <property type="molecule type" value="Genomic_DNA"/>
</dbReference>
<proteinExistence type="predicted"/>
<organism evidence="1">
    <name type="scientific">marine sediment metagenome</name>
    <dbReference type="NCBI Taxonomy" id="412755"/>
    <lineage>
        <taxon>unclassified sequences</taxon>
        <taxon>metagenomes</taxon>
        <taxon>ecological metagenomes</taxon>
    </lineage>
</organism>
<sequence>MDYEITVTINDPRTGQSRQRRFLVKNYGQLNSRMKQWLDATKDYLDAYADGEDTEVV</sequence>
<accession>X0T1G1</accession>
<dbReference type="AlphaFoldDB" id="X0T1G1"/>
<reference evidence="1" key="1">
    <citation type="journal article" date="2014" name="Front. Microbiol.">
        <title>High frequency of phylogenetically diverse reductive dehalogenase-homologous genes in deep subseafloor sedimentary metagenomes.</title>
        <authorList>
            <person name="Kawai M."/>
            <person name="Futagami T."/>
            <person name="Toyoda A."/>
            <person name="Takaki Y."/>
            <person name="Nishi S."/>
            <person name="Hori S."/>
            <person name="Arai W."/>
            <person name="Tsubouchi T."/>
            <person name="Morono Y."/>
            <person name="Uchiyama I."/>
            <person name="Ito T."/>
            <person name="Fujiyama A."/>
            <person name="Inagaki F."/>
            <person name="Takami H."/>
        </authorList>
    </citation>
    <scope>NUCLEOTIDE SEQUENCE</scope>
    <source>
        <strain evidence="1">Expedition CK06-06</strain>
    </source>
</reference>
<protein>
    <submittedName>
        <fullName evidence="1">Uncharacterized protein</fullName>
    </submittedName>
</protein>
<evidence type="ECO:0000313" key="1">
    <source>
        <dbReference type="EMBL" id="GAF87313.1"/>
    </source>
</evidence>